<keyword evidence="4" id="KW-0597">Phosphoprotein</keyword>
<dbReference type="CDD" id="cd05930">
    <property type="entry name" value="A_NRPS"/>
    <property type="match status" value="1"/>
</dbReference>
<evidence type="ECO:0000313" key="8">
    <source>
        <dbReference type="Proteomes" id="UP000265325"/>
    </source>
</evidence>
<reference evidence="7 8" key="1">
    <citation type="submission" date="2015-05" db="EMBL/GenBank/DDBJ databases">
        <title>Draft Genome assembly of Streptomyces showdoensis.</title>
        <authorList>
            <person name="Thapa K.K."/>
            <person name="Metsa-Ketela M."/>
        </authorList>
    </citation>
    <scope>NUCLEOTIDE SEQUENCE [LARGE SCALE GENOMIC DNA]</scope>
    <source>
        <strain evidence="7 8">ATCC 15227</strain>
    </source>
</reference>
<dbReference type="InterPro" id="IPR020806">
    <property type="entry name" value="PKS_PP-bd"/>
</dbReference>
<dbReference type="GO" id="GO:0031177">
    <property type="term" value="F:phosphopantetheine binding"/>
    <property type="evidence" value="ECO:0007669"/>
    <property type="project" value="InterPro"/>
</dbReference>
<dbReference type="FunFam" id="2.30.38.10:FF:000001">
    <property type="entry name" value="Non-ribosomal peptide synthetase PvdI"/>
    <property type="match status" value="1"/>
</dbReference>
<dbReference type="InterPro" id="IPR029058">
    <property type="entry name" value="AB_hydrolase_fold"/>
</dbReference>
<dbReference type="PROSITE" id="PS00455">
    <property type="entry name" value="AMP_BINDING"/>
    <property type="match status" value="1"/>
</dbReference>
<dbReference type="Gene3D" id="3.40.50.980">
    <property type="match status" value="2"/>
</dbReference>
<dbReference type="FunFam" id="3.30.300.30:FF:000010">
    <property type="entry name" value="Enterobactin synthetase component F"/>
    <property type="match status" value="1"/>
</dbReference>
<dbReference type="FunFam" id="1.10.1200.10:FF:000016">
    <property type="entry name" value="Non-ribosomal peptide synthase"/>
    <property type="match status" value="1"/>
</dbReference>
<dbReference type="SUPFAM" id="SSF56801">
    <property type="entry name" value="Acetyl-CoA synthetase-like"/>
    <property type="match status" value="2"/>
</dbReference>
<dbReference type="OrthoDB" id="2472181at2"/>
<evidence type="ECO:0000256" key="2">
    <source>
        <dbReference type="ARBA" id="ARBA00006432"/>
    </source>
</evidence>
<dbReference type="Gene3D" id="3.30.559.30">
    <property type="entry name" value="Nonribosomal peptide synthetase, condensation domain"/>
    <property type="match status" value="2"/>
</dbReference>
<dbReference type="InterPro" id="IPR025110">
    <property type="entry name" value="AMP-bd_C"/>
</dbReference>
<feature type="region of interest" description="Disordered" evidence="5">
    <location>
        <begin position="932"/>
        <end position="976"/>
    </location>
</feature>
<feature type="compositionally biased region" description="Basic and acidic residues" evidence="5">
    <location>
        <begin position="950"/>
        <end position="961"/>
    </location>
</feature>
<evidence type="ECO:0000256" key="4">
    <source>
        <dbReference type="ARBA" id="ARBA00022553"/>
    </source>
</evidence>
<dbReference type="InterPro" id="IPR042099">
    <property type="entry name" value="ANL_N_sf"/>
</dbReference>
<dbReference type="InterPro" id="IPR009081">
    <property type="entry name" value="PP-bd_ACP"/>
</dbReference>
<dbReference type="PANTHER" id="PTHR45527:SF1">
    <property type="entry name" value="FATTY ACID SYNTHASE"/>
    <property type="match status" value="1"/>
</dbReference>
<dbReference type="Proteomes" id="UP000265325">
    <property type="component" value="Unassembled WGS sequence"/>
</dbReference>
<evidence type="ECO:0000256" key="5">
    <source>
        <dbReference type="SAM" id="MobiDB-lite"/>
    </source>
</evidence>
<feature type="region of interest" description="Disordered" evidence="5">
    <location>
        <begin position="1"/>
        <end position="20"/>
    </location>
</feature>
<dbReference type="GO" id="GO:0043041">
    <property type="term" value="P:amino acid activation for nonribosomal peptide biosynthetic process"/>
    <property type="evidence" value="ECO:0007669"/>
    <property type="project" value="TreeGrafter"/>
</dbReference>
<dbReference type="Pfam" id="PF00668">
    <property type="entry name" value="Condensation"/>
    <property type="match status" value="3"/>
</dbReference>
<keyword evidence="3" id="KW-0596">Phosphopantetheine</keyword>
<dbReference type="GO" id="GO:0017000">
    <property type="term" value="P:antibiotic biosynthetic process"/>
    <property type="evidence" value="ECO:0007669"/>
    <property type="project" value="UniProtKB-ARBA"/>
</dbReference>
<comment type="cofactor">
    <cofactor evidence="1">
        <name>pantetheine 4'-phosphate</name>
        <dbReference type="ChEBI" id="CHEBI:47942"/>
    </cofactor>
</comment>
<accession>A0A2P2GQF7</accession>
<feature type="domain" description="Carrier" evidence="6">
    <location>
        <begin position="2086"/>
        <end position="2161"/>
    </location>
</feature>
<dbReference type="Gene3D" id="3.30.300.30">
    <property type="match status" value="2"/>
</dbReference>
<dbReference type="GO" id="GO:0072330">
    <property type="term" value="P:monocarboxylic acid biosynthetic process"/>
    <property type="evidence" value="ECO:0007669"/>
    <property type="project" value="UniProtKB-ARBA"/>
</dbReference>
<dbReference type="PROSITE" id="PS00012">
    <property type="entry name" value="PHOSPHOPANTETHEINE"/>
    <property type="match status" value="2"/>
</dbReference>
<dbReference type="EMBL" id="LAQS01000014">
    <property type="protein sequence ID" value="KKZ73742.1"/>
    <property type="molecule type" value="Genomic_DNA"/>
</dbReference>
<dbReference type="InterPro" id="IPR045851">
    <property type="entry name" value="AMP-bd_C_sf"/>
</dbReference>
<organism evidence="7 8">
    <name type="scientific">Streptomyces showdoensis</name>
    <dbReference type="NCBI Taxonomy" id="68268"/>
    <lineage>
        <taxon>Bacteria</taxon>
        <taxon>Bacillati</taxon>
        <taxon>Actinomycetota</taxon>
        <taxon>Actinomycetes</taxon>
        <taxon>Kitasatosporales</taxon>
        <taxon>Streptomycetaceae</taxon>
        <taxon>Streptomyces</taxon>
    </lineage>
</organism>
<evidence type="ECO:0000256" key="3">
    <source>
        <dbReference type="ARBA" id="ARBA00022450"/>
    </source>
</evidence>
<comment type="similarity">
    <text evidence="2">Belongs to the ATP-dependent AMP-binding enzyme family.</text>
</comment>
<dbReference type="Pfam" id="PF00501">
    <property type="entry name" value="AMP-binding"/>
    <property type="match status" value="3"/>
</dbReference>
<evidence type="ECO:0000259" key="6">
    <source>
        <dbReference type="PROSITE" id="PS50075"/>
    </source>
</evidence>
<dbReference type="InterPro" id="IPR000873">
    <property type="entry name" value="AMP-dep_synth/lig_dom"/>
</dbReference>
<dbReference type="InterPro" id="IPR010071">
    <property type="entry name" value="AA_adenyl_dom"/>
</dbReference>
<dbReference type="Gene3D" id="3.40.50.1820">
    <property type="entry name" value="alpha/beta hydrolase"/>
    <property type="match status" value="2"/>
</dbReference>
<dbReference type="SUPFAM" id="SSF47336">
    <property type="entry name" value="ACP-like"/>
    <property type="match status" value="2"/>
</dbReference>
<dbReference type="InterPro" id="IPR023213">
    <property type="entry name" value="CAT-like_dom_sf"/>
</dbReference>
<dbReference type="InterPro" id="IPR036736">
    <property type="entry name" value="ACP-like_sf"/>
</dbReference>
<dbReference type="GO" id="GO:0005737">
    <property type="term" value="C:cytoplasm"/>
    <property type="evidence" value="ECO:0007669"/>
    <property type="project" value="TreeGrafter"/>
</dbReference>
<dbReference type="Pfam" id="PF00975">
    <property type="entry name" value="Thioesterase"/>
    <property type="match status" value="1"/>
</dbReference>
<feature type="domain" description="Carrier" evidence="6">
    <location>
        <begin position="981"/>
        <end position="1056"/>
    </location>
</feature>
<dbReference type="InterPro" id="IPR020802">
    <property type="entry name" value="TesA-like"/>
</dbReference>
<evidence type="ECO:0000313" key="7">
    <source>
        <dbReference type="EMBL" id="KKZ73742.1"/>
    </source>
</evidence>
<feature type="compositionally biased region" description="Gly residues" evidence="5">
    <location>
        <begin position="1202"/>
        <end position="1228"/>
    </location>
</feature>
<feature type="region of interest" description="Disordered" evidence="5">
    <location>
        <begin position="1058"/>
        <end position="1086"/>
    </location>
</feature>
<dbReference type="SUPFAM" id="SSF53474">
    <property type="entry name" value="alpha/beta-Hydrolases"/>
    <property type="match status" value="1"/>
</dbReference>
<gene>
    <name evidence="7" type="ORF">VO63_11585</name>
</gene>
<name>A0A2P2GQF7_STREW</name>
<dbReference type="NCBIfam" id="TIGR01733">
    <property type="entry name" value="AA-adenyl-dom"/>
    <property type="match status" value="1"/>
</dbReference>
<dbReference type="RefSeq" id="WP_046907601.1">
    <property type="nucleotide sequence ID" value="NZ_BAAAXG010000013.1"/>
</dbReference>
<proteinExistence type="inferred from homology"/>
<dbReference type="Gene3D" id="2.30.38.10">
    <property type="entry name" value="Luciferase, Domain 3"/>
    <property type="match status" value="1"/>
</dbReference>
<dbReference type="SMART" id="SM00823">
    <property type="entry name" value="PKS_PP"/>
    <property type="match status" value="2"/>
</dbReference>
<dbReference type="Gene3D" id="3.40.50.12780">
    <property type="entry name" value="N-terminal domain of ligase-like"/>
    <property type="match status" value="1"/>
</dbReference>
<dbReference type="SMART" id="SM00824">
    <property type="entry name" value="PKS_TE"/>
    <property type="match status" value="1"/>
</dbReference>
<dbReference type="InterPro" id="IPR001242">
    <property type="entry name" value="Condensation_dom"/>
</dbReference>
<dbReference type="SUPFAM" id="SSF52777">
    <property type="entry name" value="CoA-dependent acyltransferases"/>
    <property type="match status" value="4"/>
</dbReference>
<dbReference type="Gene3D" id="3.30.559.10">
    <property type="entry name" value="Chloramphenicol acetyltransferase-like domain"/>
    <property type="match status" value="2"/>
</dbReference>
<dbReference type="InterPro" id="IPR006162">
    <property type="entry name" value="Ppantetheine_attach_site"/>
</dbReference>
<comment type="caution">
    <text evidence="7">The sequence shown here is derived from an EMBL/GenBank/DDBJ whole genome shotgun (WGS) entry which is preliminary data.</text>
</comment>
<evidence type="ECO:0000256" key="1">
    <source>
        <dbReference type="ARBA" id="ARBA00001957"/>
    </source>
</evidence>
<protein>
    <recommendedName>
        <fullName evidence="6">Carrier domain-containing protein</fullName>
    </recommendedName>
</protein>
<dbReference type="Pfam" id="PF13193">
    <property type="entry name" value="AMP-binding_C"/>
    <property type="match status" value="2"/>
</dbReference>
<dbReference type="GO" id="GO:0008610">
    <property type="term" value="P:lipid biosynthetic process"/>
    <property type="evidence" value="ECO:0007669"/>
    <property type="project" value="UniProtKB-ARBA"/>
</dbReference>
<feature type="compositionally biased region" description="Basic and acidic residues" evidence="5">
    <location>
        <begin position="932"/>
        <end position="942"/>
    </location>
</feature>
<dbReference type="Pfam" id="PF00550">
    <property type="entry name" value="PP-binding"/>
    <property type="match status" value="2"/>
</dbReference>
<dbReference type="GO" id="GO:0003824">
    <property type="term" value="F:catalytic activity"/>
    <property type="evidence" value="ECO:0007669"/>
    <property type="project" value="InterPro"/>
</dbReference>
<dbReference type="InterPro" id="IPR001031">
    <property type="entry name" value="Thioesterase"/>
</dbReference>
<sequence length="2423" mass="256053">MAPSRTEDLLDGGPSPAPAPPVLDLIARQERTRPDAVALVHAEARLTYAELGAAVRERAALLAADGAGPGRLVALHRPRGIDAIVGLLAVLATGAAYLPLDVQAPDARNEAILGDACGTAAPAPSEVARHGELVLGGPGADAGAAYVIYTSGSTGVPNGVVVPHDALAHFIAGAVPAYGIDADSVVLQFSPLHFDASVQEVFATLGAGGTLVLRTDDMLDVAELLAGCARHGVTLLDLPAAYWHELVYVLTTGSVRLPDCLRTVIIYGEAALPERIGQWRGLVGDSVRLLNAYGPTETTVVATVADLTRHEAGRPVPIGRPLPGVRAAIVGGELWLLGGGLTRGYLHRPELNARRFTELDGERAYRTGDLVTLGEDRQILYHGRLDDEVKIGGQRIDPAAVDSVLAGHPAVREAAVVAQQDAEGVKRLVAFVVTDGGTGAEELRSHVRDRMPAAAVPAVSVVVALPRTSSGKINRKVLRTTDPRLPVVHEEPLPAEDRVPLSHAQRRLWLLDQLDGPSGAYNMPIVLHLDAAPDRAALAAAVADLAERHEVLRTVFLAPEDEPYQHILAPAAVRLRTVDAPSAELPALVARFTAETFDLSRELPLRVALFVPDDGAPGATLAILLHHVAGDGWSLTPLMTDLARAYTARAGGRAPTWEPLPVQYADYTLWQHDVLGDADDPDSVLAQGLAHWRTALAGQPAVTALPLDRPRPAVRDHAGALLATALDADVHARLVRLAERHDASLLMVVQAALALALRATGAGDSVALGTPVAGRDDEALDELVGFFVNTLVLPTDTSGDPAFTELLDRVRDTDLGAFAHQRIPFDLLVEHLNPPRHPGVHPLFQVMLTLNATGPGQGAFPFGPVTGSFAEEDAPATTKFDLTAACVDTRDADGAPAGLRLGLEYAQDVFADEQVPRLLLTAFERALRTAADDPGRPVRDEALVPADARPALDERRARAHESGPAAADGGSAEDARTAEGVVDAELVATLCAMFAEVLGLDQVGPHEGFFTVGGHSMSGVRLANRIRARLGADIQVRDLLLAPTPEALARRIAAAASATASDGTSDGAPAAAPARPRPAPRADRPDRIPLSYAQRRLWFIDTLEGPSAAYNIPLVLHPAEPLDPAVLADALADLSDRHEVLRTRYRAVDGEPHQEILTGVRPALDHRTVPADRLAAAVAEAAGHVFDLAEETPLRATLLGPEGDGAGAGEGSGHGAGAGPGHGAGDGADAGHGQVLVLLVHHIAADGWSTGPLLADLAGAYRARAEGRAPAWEPLPVQYADYTLWQHELLAGPAADAHRDHWRTALAGAPAAVELPAARPRPAEASHRGDRAPVTVDAATHEALEKLARDNGATLFMVLQAALAAVLTRHGAGTDLPLATMTAGRDDELLGGLVGFFVNTLVLRTDTSGDPAFTELLDRVRHTDLAAYAHQELPFDRVVEDLNPVRTTAHHPLAQIVVQLHHDYTRGVPGADTAARLFREDGPGLLTTVTTKFDLTFALDERRDAAGRPAGLAGGLEYATDLFDASTAALLAAHLERTLRAAAADPGVRIGELPLLTEADRFRLVADYNDTATVLPERGTVHGLIARRAARTPDAPALLTDDETLTYAGLDARADALAARLRAAGVRRGDTVGVLLGRGVPLIVTALAALKTGAAYLPLDPRLPQARIRLMLEDSGARLVATDRAHTPPEGTPVLRVDAADGGEAAATPDAPLTEASDDDLMYVMFTSGSTGRPKGVGVTHRNVVELAADRDLSLGPDRRMLVHSATGFDASVFEIWAPLLGGGSLVLLAGDGTDLDETARAVRRHGVTTAYFTVGLFHVMADEGLDTLGLLREVWTGGDVASPAAVQRVLTHCPDTVLVHSYGPTETTFASHNQWFTTKPGEGRVLRGAGLHLGRPMDNTRSHVLDAHLRPVPPGVPGELYVAGGHVARGYVGRPGLTAERFVPDPFEGDGSRMYRTGDRVLWTPGGELRFLGRADGQIKLRGVRIEPGEVERVLAAHPAVGQALAVVREDRPGDKSLVGYVVPRAGDAVTEAELLAEARALLPEHLVPSAVVVLDALPLTVNGKPDRAALPAPHRPAADPGGRAPRNAREEVLCALFAEILDVPEAGIDDNFFTLGGHSLLGVRLVNRMRTVLGVERTVRDLFRTPTPAGLLGSHEDSGADGDASALGVLLPLSTRGTRRPLFCVHPGTGVGWAYAGLARHLGDDQPLYALQARSLSDPGHRPGSVEEMADAYLERIRSVQPWGPYRLLGWSFGGLVAHTVAVRLREAGERVELLALMDVHQTGPGSVSVLPPEERAAAEPPADLAEAMERIRREDPVLAGFTGSELRAVLRASETHAGLMARHVPGVADTDLLFFTARRPAEPEGVLAATWIPFTEGIIENHTIECGHLQMTEPEPLAHIGSILAEKLSALQKKEMRTQS</sequence>
<feature type="compositionally biased region" description="Low complexity" evidence="5">
    <location>
        <begin position="1058"/>
        <end position="1074"/>
    </location>
</feature>
<dbReference type="GO" id="GO:0044550">
    <property type="term" value="P:secondary metabolite biosynthetic process"/>
    <property type="evidence" value="ECO:0007669"/>
    <property type="project" value="TreeGrafter"/>
</dbReference>
<dbReference type="InterPro" id="IPR020845">
    <property type="entry name" value="AMP-binding_CS"/>
</dbReference>
<dbReference type="PANTHER" id="PTHR45527">
    <property type="entry name" value="NONRIBOSOMAL PEPTIDE SYNTHETASE"/>
    <property type="match status" value="1"/>
</dbReference>
<feature type="region of interest" description="Disordered" evidence="5">
    <location>
        <begin position="1198"/>
        <end position="1228"/>
    </location>
</feature>
<dbReference type="PROSITE" id="PS50075">
    <property type="entry name" value="CARRIER"/>
    <property type="match status" value="2"/>
</dbReference>
<keyword evidence="8" id="KW-1185">Reference proteome</keyword>
<dbReference type="CDD" id="cd19540">
    <property type="entry name" value="LCL_NRPS-like"/>
    <property type="match status" value="2"/>
</dbReference>